<dbReference type="InterPro" id="IPR050710">
    <property type="entry name" value="Band7/mec-2_domain"/>
</dbReference>
<keyword evidence="3" id="KW-1185">Reference proteome</keyword>
<dbReference type="EMBL" id="CM007897">
    <property type="protein sequence ID" value="OTG18270.1"/>
    <property type="molecule type" value="Genomic_DNA"/>
</dbReference>
<dbReference type="Proteomes" id="UP000215914">
    <property type="component" value="Chromosome 8"/>
</dbReference>
<evidence type="ECO:0000313" key="3">
    <source>
        <dbReference type="Proteomes" id="UP000215914"/>
    </source>
</evidence>
<dbReference type="AlphaFoldDB" id="A0A251U4K5"/>
<proteinExistence type="predicted"/>
<dbReference type="InterPro" id="IPR001107">
    <property type="entry name" value="Band_7"/>
</dbReference>
<accession>A0A251U4K5</accession>
<protein>
    <submittedName>
        <fullName evidence="2">Putative band 7 domain, Stomatin family</fullName>
    </submittedName>
</protein>
<dbReference type="Gene3D" id="3.30.479.30">
    <property type="entry name" value="Band 7 domain"/>
    <property type="match status" value="1"/>
</dbReference>
<dbReference type="OMA" id="CHCVSWI"/>
<dbReference type="InterPro" id="IPR036013">
    <property type="entry name" value="Band_7/SPFH_dom_sf"/>
</dbReference>
<organism evidence="2 3">
    <name type="scientific">Helianthus annuus</name>
    <name type="common">Common sunflower</name>
    <dbReference type="NCBI Taxonomy" id="4232"/>
    <lineage>
        <taxon>Eukaryota</taxon>
        <taxon>Viridiplantae</taxon>
        <taxon>Streptophyta</taxon>
        <taxon>Embryophyta</taxon>
        <taxon>Tracheophyta</taxon>
        <taxon>Spermatophyta</taxon>
        <taxon>Magnoliopsida</taxon>
        <taxon>eudicotyledons</taxon>
        <taxon>Gunneridae</taxon>
        <taxon>Pentapetalae</taxon>
        <taxon>asterids</taxon>
        <taxon>campanulids</taxon>
        <taxon>Asterales</taxon>
        <taxon>Asteraceae</taxon>
        <taxon>Asteroideae</taxon>
        <taxon>Heliantheae alliance</taxon>
        <taxon>Heliantheae</taxon>
        <taxon>Helianthus</taxon>
    </lineage>
</organism>
<evidence type="ECO:0000313" key="2">
    <source>
        <dbReference type="EMBL" id="OTG18270.1"/>
    </source>
</evidence>
<evidence type="ECO:0000259" key="1">
    <source>
        <dbReference type="Pfam" id="PF01145"/>
    </source>
</evidence>
<dbReference type="InParanoid" id="A0A251U4K5"/>
<sequence>MGNLLCLVQVDQSTVAIKETFGKYDDVLEPGCHCVSWIFGSQLAGHLTLRVQQLDVKCETKTKDNVFVNVVASIQYRALTDKASDAFYKLSNTRAQIQAYVFDVCMEAFGNLTLKCMYLFIFCLFD</sequence>
<dbReference type="Pfam" id="PF01145">
    <property type="entry name" value="Band_7"/>
    <property type="match status" value="1"/>
</dbReference>
<name>A0A251U4K5_HELAN</name>
<gene>
    <name evidence="2" type="ORF">HannXRQ_Chr08g0221241</name>
</gene>
<dbReference type="SUPFAM" id="SSF117892">
    <property type="entry name" value="Band 7/SPFH domain"/>
    <property type="match status" value="1"/>
</dbReference>
<dbReference type="PANTHER" id="PTHR43327:SF55">
    <property type="entry name" value="BAND 7 DOMAIN-CONTAINING PROTEIN"/>
    <property type="match status" value="1"/>
</dbReference>
<reference evidence="2" key="1">
    <citation type="submission" date="2017-02" db="EMBL/GenBank/DDBJ databases">
        <title>Sunflower complete genome.</title>
        <authorList>
            <person name="Langlade N."/>
            <person name="Munos S."/>
        </authorList>
    </citation>
    <scope>NUCLEOTIDE SEQUENCE [LARGE SCALE GENOMIC DNA]</scope>
    <source>
        <tissue evidence="2">Leaves</tissue>
    </source>
</reference>
<dbReference type="PANTHER" id="PTHR43327">
    <property type="entry name" value="STOMATIN-LIKE PROTEIN 2, MITOCHONDRIAL"/>
    <property type="match status" value="1"/>
</dbReference>
<feature type="domain" description="Band 7" evidence="1">
    <location>
        <begin position="9"/>
        <end position="115"/>
    </location>
</feature>
<dbReference type="STRING" id="4232.A0A251U4K5"/>